<sequence>MFWIVLTQTYLNLEFQAVRRITPGCLLALCFFTLVPLMGSGPIWREKIVPQVAACNQTWWAVALNVNNFIHADGMLV</sequence>
<keyword evidence="4" id="KW-1185">Reference proteome</keyword>
<protein>
    <submittedName>
        <fullName evidence="2 3">Uncharacterized protein</fullName>
    </submittedName>
</protein>
<dbReference type="VEuPathDB" id="VectorBase:ISCI006885"/>
<name>B7PRA6_IXOSC</name>
<accession>B7PRA6</accession>
<keyword evidence="1" id="KW-0812">Transmembrane</keyword>
<reference evidence="3" key="2">
    <citation type="submission" date="2020-05" db="UniProtKB">
        <authorList>
            <consortium name="EnsemblMetazoa"/>
        </authorList>
    </citation>
    <scope>IDENTIFICATION</scope>
    <source>
        <strain evidence="3">wikel</strain>
    </source>
</reference>
<dbReference type="HOGENOM" id="CLU_2640867_0_0_1"/>
<dbReference type="InParanoid" id="B7PRA6"/>
<keyword evidence="1" id="KW-0472">Membrane</keyword>
<gene>
    <name evidence="2" type="ORF">IscW_ISCW006885</name>
</gene>
<dbReference type="EMBL" id="DS771632">
    <property type="protein sequence ID" value="EEC09128.1"/>
    <property type="molecule type" value="Genomic_DNA"/>
</dbReference>
<dbReference type="EnsemblMetazoa" id="ISCW006885-RA">
    <property type="protein sequence ID" value="ISCW006885-PA"/>
    <property type="gene ID" value="ISCW006885"/>
</dbReference>
<dbReference type="PaxDb" id="6945-B7PRA6"/>
<proteinExistence type="predicted"/>
<reference evidence="2 4" key="1">
    <citation type="submission" date="2008-03" db="EMBL/GenBank/DDBJ databases">
        <title>Annotation of Ixodes scapularis.</title>
        <authorList>
            <consortium name="Ixodes scapularis Genome Project Consortium"/>
            <person name="Caler E."/>
            <person name="Hannick L.I."/>
            <person name="Bidwell S."/>
            <person name="Joardar V."/>
            <person name="Thiagarajan M."/>
            <person name="Amedeo P."/>
            <person name="Galinsky K.J."/>
            <person name="Schobel S."/>
            <person name="Inman J."/>
            <person name="Hostetler J."/>
            <person name="Miller J."/>
            <person name="Hammond M."/>
            <person name="Megy K."/>
            <person name="Lawson D."/>
            <person name="Kodira C."/>
            <person name="Sutton G."/>
            <person name="Meyer J."/>
            <person name="Hill C.A."/>
            <person name="Birren B."/>
            <person name="Nene V."/>
            <person name="Collins F."/>
            <person name="Alarcon-Chaidez F."/>
            <person name="Wikel S."/>
            <person name="Strausberg R."/>
        </authorList>
    </citation>
    <scope>NUCLEOTIDE SEQUENCE [LARGE SCALE GENOMIC DNA]</scope>
    <source>
        <strain evidence="4">Wikel</strain>
        <strain evidence="2">Wikel colony</strain>
    </source>
</reference>
<keyword evidence="1" id="KW-1133">Transmembrane helix</keyword>
<feature type="transmembrane region" description="Helical" evidence="1">
    <location>
        <begin position="20"/>
        <end position="38"/>
    </location>
</feature>
<organism>
    <name type="scientific">Ixodes scapularis</name>
    <name type="common">Black-legged tick</name>
    <name type="synonym">Deer tick</name>
    <dbReference type="NCBI Taxonomy" id="6945"/>
    <lineage>
        <taxon>Eukaryota</taxon>
        <taxon>Metazoa</taxon>
        <taxon>Ecdysozoa</taxon>
        <taxon>Arthropoda</taxon>
        <taxon>Chelicerata</taxon>
        <taxon>Arachnida</taxon>
        <taxon>Acari</taxon>
        <taxon>Parasitiformes</taxon>
        <taxon>Ixodida</taxon>
        <taxon>Ixodoidea</taxon>
        <taxon>Ixodidae</taxon>
        <taxon>Ixodinae</taxon>
        <taxon>Ixodes</taxon>
    </lineage>
</organism>
<dbReference type="VEuPathDB" id="VectorBase:ISCW006885"/>
<evidence type="ECO:0000313" key="3">
    <source>
        <dbReference type="EnsemblMetazoa" id="ISCW006885-PA"/>
    </source>
</evidence>
<evidence type="ECO:0000313" key="4">
    <source>
        <dbReference type="Proteomes" id="UP000001555"/>
    </source>
</evidence>
<evidence type="ECO:0000313" key="2">
    <source>
        <dbReference type="EMBL" id="EEC09128.1"/>
    </source>
</evidence>
<dbReference type="Proteomes" id="UP000001555">
    <property type="component" value="Unassembled WGS sequence"/>
</dbReference>
<dbReference type="AlphaFoldDB" id="B7PRA6"/>
<dbReference type="EMBL" id="ABJB010427440">
    <property type="status" value="NOT_ANNOTATED_CDS"/>
    <property type="molecule type" value="Genomic_DNA"/>
</dbReference>
<dbReference type="EMBL" id="ABJB011093250">
    <property type="status" value="NOT_ANNOTATED_CDS"/>
    <property type="molecule type" value="Genomic_DNA"/>
</dbReference>
<evidence type="ECO:0000256" key="1">
    <source>
        <dbReference type="SAM" id="Phobius"/>
    </source>
</evidence>